<dbReference type="AlphaFoldDB" id="A0AAD5DCR8"/>
<comment type="caution">
    <text evidence="1">The sequence shown here is derived from an EMBL/GenBank/DDBJ whole genome shotgun (WGS) entry which is preliminary data.</text>
</comment>
<dbReference type="GO" id="GO:0003735">
    <property type="term" value="F:structural constituent of ribosome"/>
    <property type="evidence" value="ECO:0007669"/>
    <property type="project" value="InterPro"/>
</dbReference>
<dbReference type="InterPro" id="IPR001141">
    <property type="entry name" value="Ribosomal_eL27"/>
</dbReference>
<protein>
    <submittedName>
        <fullName evidence="1">Uncharacterized protein</fullName>
    </submittedName>
</protein>
<dbReference type="EMBL" id="JAMZMK010000008">
    <property type="protein sequence ID" value="KAI7758298.1"/>
    <property type="molecule type" value="Genomic_DNA"/>
</dbReference>
<dbReference type="InterPro" id="IPR038655">
    <property type="entry name" value="Ribosomal_eL27_sf"/>
</dbReference>
<dbReference type="PANTHER" id="PTHR10497">
    <property type="entry name" value="60S RIBOSOMAL PROTEIN L27"/>
    <property type="match status" value="1"/>
</dbReference>
<gene>
    <name evidence="1" type="ORF">M8C21_014660</name>
</gene>
<reference evidence="1" key="1">
    <citation type="submission" date="2022-06" db="EMBL/GenBank/DDBJ databases">
        <title>Uncovering the hologenomic basis of an extraordinary plant invasion.</title>
        <authorList>
            <person name="Bieker V.C."/>
            <person name="Martin M.D."/>
            <person name="Gilbert T."/>
            <person name="Hodgins K."/>
            <person name="Battlay P."/>
            <person name="Petersen B."/>
            <person name="Wilson J."/>
        </authorList>
    </citation>
    <scope>NUCLEOTIDE SEQUENCE</scope>
    <source>
        <strain evidence="1">AA19_3_7</strain>
        <tissue evidence="1">Leaf</tissue>
    </source>
</reference>
<organism evidence="1 2">
    <name type="scientific">Ambrosia artemisiifolia</name>
    <name type="common">Common ragweed</name>
    <dbReference type="NCBI Taxonomy" id="4212"/>
    <lineage>
        <taxon>Eukaryota</taxon>
        <taxon>Viridiplantae</taxon>
        <taxon>Streptophyta</taxon>
        <taxon>Embryophyta</taxon>
        <taxon>Tracheophyta</taxon>
        <taxon>Spermatophyta</taxon>
        <taxon>Magnoliopsida</taxon>
        <taxon>eudicotyledons</taxon>
        <taxon>Gunneridae</taxon>
        <taxon>Pentapetalae</taxon>
        <taxon>asterids</taxon>
        <taxon>campanulids</taxon>
        <taxon>Asterales</taxon>
        <taxon>Asteraceae</taxon>
        <taxon>Asteroideae</taxon>
        <taxon>Heliantheae alliance</taxon>
        <taxon>Heliantheae</taxon>
        <taxon>Ambrosia</taxon>
    </lineage>
</organism>
<accession>A0AAD5DCR8</accession>
<sequence>MVKFLKLNKAVVVLNCLVTGISKYLKKVIRKDSSKKTVKKSRVKAFIKLVNYNHIMLTRWIESNTTNTMLLVTCISYLICGEAPGRTYVGSDSNQIMPFVLLSPPSWHGVAGQNVSSGGLS</sequence>
<dbReference type="GO" id="GO:0006412">
    <property type="term" value="P:translation"/>
    <property type="evidence" value="ECO:0007669"/>
    <property type="project" value="InterPro"/>
</dbReference>
<dbReference type="Pfam" id="PF01777">
    <property type="entry name" value="Ribosomal_L27e"/>
    <property type="match status" value="1"/>
</dbReference>
<keyword evidence="2" id="KW-1185">Reference proteome</keyword>
<dbReference type="Gene3D" id="2.30.30.770">
    <property type="match status" value="1"/>
</dbReference>
<dbReference type="Proteomes" id="UP001206925">
    <property type="component" value="Unassembled WGS sequence"/>
</dbReference>
<dbReference type="GO" id="GO:0005840">
    <property type="term" value="C:ribosome"/>
    <property type="evidence" value="ECO:0007669"/>
    <property type="project" value="InterPro"/>
</dbReference>
<name>A0AAD5DCR8_AMBAR</name>
<proteinExistence type="predicted"/>
<evidence type="ECO:0000313" key="2">
    <source>
        <dbReference type="Proteomes" id="UP001206925"/>
    </source>
</evidence>
<evidence type="ECO:0000313" key="1">
    <source>
        <dbReference type="EMBL" id="KAI7758298.1"/>
    </source>
</evidence>